<evidence type="ECO:0000313" key="1">
    <source>
        <dbReference type="EMBL" id="KIJ42170.1"/>
    </source>
</evidence>
<dbReference type="OrthoDB" id="10530337at2759"/>
<accession>A0A0C9VUC1</accession>
<gene>
    <name evidence="1" type="ORF">M422DRAFT_254867</name>
</gene>
<name>A0A0C9VUC1_SPHS4</name>
<reference evidence="1 2" key="1">
    <citation type="submission" date="2014-06" db="EMBL/GenBank/DDBJ databases">
        <title>Evolutionary Origins and Diversification of the Mycorrhizal Mutualists.</title>
        <authorList>
            <consortium name="DOE Joint Genome Institute"/>
            <consortium name="Mycorrhizal Genomics Consortium"/>
            <person name="Kohler A."/>
            <person name="Kuo A."/>
            <person name="Nagy L.G."/>
            <person name="Floudas D."/>
            <person name="Copeland A."/>
            <person name="Barry K.W."/>
            <person name="Cichocki N."/>
            <person name="Veneault-Fourrey C."/>
            <person name="LaButti K."/>
            <person name="Lindquist E.A."/>
            <person name="Lipzen A."/>
            <person name="Lundell T."/>
            <person name="Morin E."/>
            <person name="Murat C."/>
            <person name="Riley R."/>
            <person name="Ohm R."/>
            <person name="Sun H."/>
            <person name="Tunlid A."/>
            <person name="Henrissat B."/>
            <person name="Grigoriev I.V."/>
            <person name="Hibbett D.S."/>
            <person name="Martin F."/>
        </authorList>
    </citation>
    <scope>NUCLEOTIDE SEQUENCE [LARGE SCALE GENOMIC DNA]</scope>
    <source>
        <strain evidence="1 2">SS14</strain>
    </source>
</reference>
<keyword evidence="2" id="KW-1185">Reference proteome</keyword>
<proteinExistence type="predicted"/>
<organism evidence="1 2">
    <name type="scientific">Sphaerobolus stellatus (strain SS14)</name>
    <dbReference type="NCBI Taxonomy" id="990650"/>
    <lineage>
        <taxon>Eukaryota</taxon>
        <taxon>Fungi</taxon>
        <taxon>Dikarya</taxon>
        <taxon>Basidiomycota</taxon>
        <taxon>Agaricomycotina</taxon>
        <taxon>Agaricomycetes</taxon>
        <taxon>Phallomycetidae</taxon>
        <taxon>Geastrales</taxon>
        <taxon>Sphaerobolaceae</taxon>
        <taxon>Sphaerobolus</taxon>
    </lineage>
</organism>
<dbReference type="Proteomes" id="UP000054279">
    <property type="component" value="Unassembled WGS sequence"/>
</dbReference>
<dbReference type="AlphaFoldDB" id="A0A0C9VUC1"/>
<sequence length="395" mass="45174">MHIAGFFVDFTGTVTRESVIGGPIETEDTKSPVYFAVLIHRYGSNEHEGLAGYAYFYTTPSLQHHSHRLANAMRITSTHPALVLGQKVKNSTAITESLCILAESTERSLTYIIHGWRQYCTQKNIPHSEPFPTWIIVFGLLVQEDSDEVTIVAHHPASRSLEEFDSSPVFTSVVMEKIPFHCSVHNRHNDGWRFYNDIPEDTPWMVDRLRLGMAFLVILNNARRILGLWDELRWDHETLMREEEEDKQFAEWKWRTPNPSETGIDVWAESLRGEELEEYEWEQERLEAKSKDVLEPDTVVSDSEESRKALPPVMQFHAGGCVETESDRLVWCLKIAAPSYVEKLVYQYGERVPLSSAVINEFFMTHLKSQSDCSGPTQALVLFPRSSPSPFAALL</sequence>
<dbReference type="EMBL" id="KN837132">
    <property type="protein sequence ID" value="KIJ42170.1"/>
    <property type="molecule type" value="Genomic_DNA"/>
</dbReference>
<protein>
    <submittedName>
        <fullName evidence="1">Uncharacterized protein</fullName>
    </submittedName>
</protein>
<dbReference type="HOGENOM" id="CLU_698623_0_0_1"/>
<evidence type="ECO:0000313" key="2">
    <source>
        <dbReference type="Proteomes" id="UP000054279"/>
    </source>
</evidence>